<evidence type="ECO:0000256" key="1">
    <source>
        <dbReference type="ARBA" id="ARBA00023125"/>
    </source>
</evidence>
<evidence type="ECO:0000313" key="4">
    <source>
        <dbReference type="Proteomes" id="UP000077051"/>
    </source>
</evidence>
<dbReference type="VEuPathDB" id="FungiDB:MUCCIDRAFT_104551"/>
<dbReference type="AlphaFoldDB" id="A0A168PED8"/>
<comment type="caution">
    <text evidence="3">The sequence shown here is derived from an EMBL/GenBank/DDBJ whole genome shotgun (WGS) entry which is preliminary data.</text>
</comment>
<evidence type="ECO:0000259" key="2">
    <source>
        <dbReference type="Pfam" id="PF07282"/>
    </source>
</evidence>
<dbReference type="GO" id="GO:0003677">
    <property type="term" value="F:DNA binding"/>
    <property type="evidence" value="ECO:0007669"/>
    <property type="project" value="UniProtKB-KW"/>
</dbReference>
<organism evidence="3 4">
    <name type="scientific">Mucor lusitanicus CBS 277.49</name>
    <dbReference type="NCBI Taxonomy" id="747725"/>
    <lineage>
        <taxon>Eukaryota</taxon>
        <taxon>Fungi</taxon>
        <taxon>Fungi incertae sedis</taxon>
        <taxon>Mucoromycota</taxon>
        <taxon>Mucoromycotina</taxon>
        <taxon>Mucoromycetes</taxon>
        <taxon>Mucorales</taxon>
        <taxon>Mucorineae</taxon>
        <taxon>Mucoraceae</taxon>
        <taxon>Mucor</taxon>
    </lineage>
</organism>
<keyword evidence="1" id="KW-0238">DNA-binding</keyword>
<feature type="domain" description="Cas12f1-like TNB" evidence="2">
    <location>
        <begin position="120"/>
        <end position="172"/>
    </location>
</feature>
<gene>
    <name evidence="3" type="ORF">MUCCIDRAFT_104551</name>
</gene>
<name>A0A168PED8_MUCCL</name>
<evidence type="ECO:0000313" key="3">
    <source>
        <dbReference type="EMBL" id="OAD07614.1"/>
    </source>
</evidence>
<protein>
    <recommendedName>
        <fullName evidence="2">Cas12f1-like TNB domain-containing protein</fullName>
    </recommendedName>
</protein>
<sequence>MPTPKTTSTSMLDQYATQVLPHWDEFENFNNLQMSHFRLQHYKGKQRGKEIATNHMTHGAKKYDRAKRKRSAARGQRQSVGLPMPVLKKRDYVPIKGLRLGSTNVLYENLKKREMAGDLIVILVDEYLTSQVCSSCSDRDLIKMPGVRGFSVLKCRNCHKKWQRDVNAARNIMKITYSVWAGNGVPRAFQRRPRPN</sequence>
<dbReference type="OrthoDB" id="2438399at2759"/>
<dbReference type="Pfam" id="PF07282">
    <property type="entry name" value="Cas12f1-like_TNB"/>
    <property type="match status" value="1"/>
</dbReference>
<proteinExistence type="predicted"/>
<accession>A0A168PED8</accession>
<reference evidence="3 4" key="1">
    <citation type="submission" date="2015-06" db="EMBL/GenBank/DDBJ databases">
        <title>Expansion of signal transduction pathways in fungi by whole-genome duplication.</title>
        <authorList>
            <consortium name="DOE Joint Genome Institute"/>
            <person name="Corrochano L.M."/>
            <person name="Kuo A."/>
            <person name="Marcet-Houben M."/>
            <person name="Polaino S."/>
            <person name="Salamov A."/>
            <person name="Villalobos J.M."/>
            <person name="Alvarez M.I."/>
            <person name="Avalos J."/>
            <person name="Benito E.P."/>
            <person name="Benoit I."/>
            <person name="Burger G."/>
            <person name="Camino L.P."/>
            <person name="Canovas D."/>
            <person name="Cerda-Olmedo E."/>
            <person name="Cheng J.-F."/>
            <person name="Dominguez A."/>
            <person name="Elias M."/>
            <person name="Eslava A.P."/>
            <person name="Glaser F."/>
            <person name="Grimwood J."/>
            <person name="Gutierrez G."/>
            <person name="Heitman J."/>
            <person name="Henrissat B."/>
            <person name="Iturriaga E.A."/>
            <person name="Lang B.F."/>
            <person name="Lavin J.L."/>
            <person name="Lee S."/>
            <person name="Li W."/>
            <person name="Lindquist E."/>
            <person name="Lopez-Garcia S."/>
            <person name="Luque E.M."/>
            <person name="Marcos A.T."/>
            <person name="Martin J."/>
            <person name="Mccluskey K."/>
            <person name="Medina H.R."/>
            <person name="Miralles-Duran A."/>
            <person name="Miyazaki A."/>
            <person name="Munoz-Torres E."/>
            <person name="Oguiza J.A."/>
            <person name="Ohm R."/>
            <person name="Olmedo M."/>
            <person name="Orejas M."/>
            <person name="Ortiz-Castellanos L."/>
            <person name="Pisabarro A.G."/>
            <person name="Rodriguez-Romero J."/>
            <person name="Ruiz-Herrera J."/>
            <person name="Ruiz-Vazquez R."/>
            <person name="Sanz C."/>
            <person name="Schackwitz W."/>
            <person name="Schmutz J."/>
            <person name="Shahriari M."/>
            <person name="Shelest E."/>
            <person name="Silva-Franco F."/>
            <person name="Soanes D."/>
            <person name="Syed K."/>
            <person name="Tagua V.G."/>
            <person name="Talbot N.J."/>
            <person name="Thon M."/>
            <person name="De Vries R.P."/>
            <person name="Wiebenga A."/>
            <person name="Yadav J.S."/>
            <person name="Braun E.L."/>
            <person name="Baker S."/>
            <person name="Garre V."/>
            <person name="Horwitz B."/>
            <person name="Torres-Martinez S."/>
            <person name="Idnurm A."/>
            <person name="Herrera-Estrella A."/>
            <person name="Gabaldon T."/>
            <person name="Grigoriev I.V."/>
        </authorList>
    </citation>
    <scope>NUCLEOTIDE SEQUENCE [LARGE SCALE GENOMIC DNA]</scope>
    <source>
        <strain evidence="3 4">CBS 277.49</strain>
    </source>
</reference>
<dbReference type="EMBL" id="AMYB01000001">
    <property type="protein sequence ID" value="OAD07614.1"/>
    <property type="molecule type" value="Genomic_DNA"/>
</dbReference>
<dbReference type="STRING" id="747725.A0A168PED8"/>
<dbReference type="InterPro" id="IPR010095">
    <property type="entry name" value="Cas12f1-like_TNB"/>
</dbReference>
<keyword evidence="4" id="KW-1185">Reference proteome</keyword>
<dbReference type="Proteomes" id="UP000077051">
    <property type="component" value="Unassembled WGS sequence"/>
</dbReference>